<reference evidence="1" key="1">
    <citation type="journal article" date="2023" name="Mol. Biol. Evol.">
        <title>Third-Generation Sequencing Reveals the Adaptive Role of the Epigenome in Three Deep-Sea Polychaetes.</title>
        <authorList>
            <person name="Perez M."/>
            <person name="Aroh O."/>
            <person name="Sun Y."/>
            <person name="Lan Y."/>
            <person name="Juniper S.K."/>
            <person name="Young C.R."/>
            <person name="Angers B."/>
            <person name="Qian P.Y."/>
        </authorList>
    </citation>
    <scope>NUCLEOTIDE SEQUENCE</scope>
    <source>
        <strain evidence="1">R07B-5</strain>
    </source>
</reference>
<dbReference type="EMBL" id="JAODUO010000328">
    <property type="protein sequence ID" value="KAK2183014.1"/>
    <property type="molecule type" value="Genomic_DNA"/>
</dbReference>
<dbReference type="Proteomes" id="UP001209878">
    <property type="component" value="Unassembled WGS sequence"/>
</dbReference>
<sequence length="151" mass="17139">MQLGEGWNLKFHVLEQLEEFTCLVYGQNRESSVDGLRAKLLRKMVGEDEKLTSKSKVNLAGLPPCHCAVKPHLKRVNHRVALYKRADESILEKPKSYDDGQGWMRTEDGVLEPVWSCGAVLPNSLVDLLDTGNREEEEEFDFDDYNDGDGE</sequence>
<dbReference type="AlphaFoldDB" id="A0AAD9L4P7"/>
<evidence type="ECO:0000313" key="2">
    <source>
        <dbReference type="Proteomes" id="UP001209878"/>
    </source>
</evidence>
<comment type="caution">
    <text evidence="1">The sequence shown here is derived from an EMBL/GenBank/DDBJ whole genome shotgun (WGS) entry which is preliminary data.</text>
</comment>
<protein>
    <submittedName>
        <fullName evidence="1">Uncharacterized protein</fullName>
    </submittedName>
</protein>
<gene>
    <name evidence="1" type="ORF">NP493_328g05006</name>
</gene>
<organism evidence="1 2">
    <name type="scientific">Ridgeia piscesae</name>
    <name type="common">Tubeworm</name>
    <dbReference type="NCBI Taxonomy" id="27915"/>
    <lineage>
        <taxon>Eukaryota</taxon>
        <taxon>Metazoa</taxon>
        <taxon>Spiralia</taxon>
        <taxon>Lophotrochozoa</taxon>
        <taxon>Annelida</taxon>
        <taxon>Polychaeta</taxon>
        <taxon>Sedentaria</taxon>
        <taxon>Canalipalpata</taxon>
        <taxon>Sabellida</taxon>
        <taxon>Siboglinidae</taxon>
        <taxon>Ridgeia</taxon>
    </lineage>
</organism>
<accession>A0AAD9L4P7</accession>
<name>A0AAD9L4P7_RIDPI</name>
<proteinExistence type="predicted"/>
<evidence type="ECO:0000313" key="1">
    <source>
        <dbReference type="EMBL" id="KAK2183014.1"/>
    </source>
</evidence>
<keyword evidence="2" id="KW-1185">Reference proteome</keyword>